<reference evidence="2 3" key="1">
    <citation type="journal article" date="2019" name="Sci. Rep.">
        <title>Orb-weaving spider Araneus ventricosus genome elucidates the spidroin gene catalogue.</title>
        <authorList>
            <person name="Kono N."/>
            <person name="Nakamura H."/>
            <person name="Ohtoshi R."/>
            <person name="Moran D.A.P."/>
            <person name="Shinohara A."/>
            <person name="Yoshida Y."/>
            <person name="Fujiwara M."/>
            <person name="Mori M."/>
            <person name="Tomita M."/>
            <person name="Arakawa K."/>
        </authorList>
    </citation>
    <scope>NUCLEOTIDE SEQUENCE [LARGE SCALE GENOMIC DNA]</scope>
</reference>
<dbReference type="Proteomes" id="UP000499080">
    <property type="component" value="Unassembled WGS sequence"/>
</dbReference>
<accession>A0A4Y2FKT9</accession>
<evidence type="ECO:0000313" key="3">
    <source>
        <dbReference type="Proteomes" id="UP000499080"/>
    </source>
</evidence>
<proteinExistence type="predicted"/>
<dbReference type="AlphaFoldDB" id="A0A4Y2FKT9"/>
<comment type="caution">
    <text evidence="2">The sequence shown here is derived from an EMBL/GenBank/DDBJ whole genome shotgun (WGS) entry which is preliminary data.</text>
</comment>
<feature type="region of interest" description="Disordered" evidence="1">
    <location>
        <begin position="59"/>
        <end position="125"/>
    </location>
</feature>
<protein>
    <submittedName>
        <fullName evidence="2">Uncharacterized protein</fullName>
    </submittedName>
</protein>
<dbReference type="EMBL" id="BGPR01000972">
    <property type="protein sequence ID" value="GBM41763.1"/>
    <property type="molecule type" value="Genomic_DNA"/>
</dbReference>
<name>A0A4Y2FKT9_ARAVE</name>
<keyword evidence="3" id="KW-1185">Reference proteome</keyword>
<evidence type="ECO:0000256" key="1">
    <source>
        <dbReference type="SAM" id="MobiDB-lite"/>
    </source>
</evidence>
<evidence type="ECO:0000313" key="2">
    <source>
        <dbReference type="EMBL" id="GBM41763.1"/>
    </source>
</evidence>
<feature type="region of interest" description="Disordered" evidence="1">
    <location>
        <begin position="1"/>
        <end position="42"/>
    </location>
</feature>
<organism evidence="2 3">
    <name type="scientific">Araneus ventricosus</name>
    <name type="common">Orbweaver spider</name>
    <name type="synonym">Epeira ventricosa</name>
    <dbReference type="NCBI Taxonomy" id="182803"/>
    <lineage>
        <taxon>Eukaryota</taxon>
        <taxon>Metazoa</taxon>
        <taxon>Ecdysozoa</taxon>
        <taxon>Arthropoda</taxon>
        <taxon>Chelicerata</taxon>
        <taxon>Arachnida</taxon>
        <taxon>Araneae</taxon>
        <taxon>Araneomorphae</taxon>
        <taxon>Entelegynae</taxon>
        <taxon>Araneoidea</taxon>
        <taxon>Araneidae</taxon>
        <taxon>Araneus</taxon>
    </lineage>
</organism>
<feature type="compositionally biased region" description="Pro residues" evidence="1">
    <location>
        <begin position="78"/>
        <end position="98"/>
    </location>
</feature>
<feature type="compositionally biased region" description="Low complexity" evidence="1">
    <location>
        <begin position="99"/>
        <end position="115"/>
    </location>
</feature>
<gene>
    <name evidence="2" type="ORF">AVEN_38635_1</name>
</gene>
<sequence length="163" mass="17411">MSARAPSSKGESSNVPRRKSSNREGRRSSYTNEDSSAENEEAAIRSVEWERSFQRLLHKGFDITTNRVTPVAGRSSPSPGPNSPSPSPSSPSPGPNSPSPGHSSPSSGPSSSSPGPSNPPEGGAYYYWREVTQPSRGITPSSCLLIWQQPHPCTRGAPLPWEL</sequence>